<dbReference type="SUPFAM" id="SSF51161">
    <property type="entry name" value="Trimeric LpxA-like enzymes"/>
    <property type="match status" value="1"/>
</dbReference>
<organism evidence="4 5">
    <name type="scientific">Blautia luti</name>
    <dbReference type="NCBI Taxonomy" id="89014"/>
    <lineage>
        <taxon>Bacteria</taxon>
        <taxon>Bacillati</taxon>
        <taxon>Bacillota</taxon>
        <taxon>Clostridia</taxon>
        <taxon>Lachnospirales</taxon>
        <taxon>Lachnospiraceae</taxon>
        <taxon>Blautia</taxon>
    </lineage>
</organism>
<dbReference type="GO" id="GO:0005829">
    <property type="term" value="C:cytosol"/>
    <property type="evidence" value="ECO:0007669"/>
    <property type="project" value="TreeGrafter"/>
</dbReference>
<dbReference type="Gene3D" id="2.160.10.10">
    <property type="entry name" value="Hexapeptide repeat proteins"/>
    <property type="match status" value="1"/>
</dbReference>
<keyword evidence="4" id="KW-0012">Acyltransferase</keyword>
<keyword evidence="3" id="KW-1133">Transmembrane helix</keyword>
<keyword evidence="2 4" id="KW-0808">Transferase</keyword>
<evidence type="ECO:0000256" key="2">
    <source>
        <dbReference type="ARBA" id="ARBA00022679"/>
    </source>
</evidence>
<dbReference type="GO" id="GO:0008925">
    <property type="term" value="F:maltose O-acetyltransferase activity"/>
    <property type="evidence" value="ECO:0007669"/>
    <property type="project" value="UniProtKB-EC"/>
</dbReference>
<dbReference type="CDD" id="cd04647">
    <property type="entry name" value="LbH_MAT_like"/>
    <property type="match status" value="1"/>
</dbReference>
<accession>A0A564VQT8</accession>
<keyword evidence="3" id="KW-0472">Membrane</keyword>
<dbReference type="RefSeq" id="WP_243121609.1">
    <property type="nucleotide sequence ID" value="NZ_CABHMX010000078.1"/>
</dbReference>
<dbReference type="Proteomes" id="UP000408482">
    <property type="component" value="Unassembled WGS sequence"/>
</dbReference>
<proteinExistence type="inferred from homology"/>
<evidence type="ECO:0000256" key="3">
    <source>
        <dbReference type="SAM" id="Phobius"/>
    </source>
</evidence>
<evidence type="ECO:0000256" key="1">
    <source>
        <dbReference type="ARBA" id="ARBA00007274"/>
    </source>
</evidence>
<evidence type="ECO:0000313" key="5">
    <source>
        <dbReference type="Proteomes" id="UP000408482"/>
    </source>
</evidence>
<keyword evidence="3" id="KW-0812">Transmembrane</keyword>
<dbReference type="InterPro" id="IPR011004">
    <property type="entry name" value="Trimer_LpxA-like_sf"/>
</dbReference>
<keyword evidence="5" id="KW-1185">Reference proteome</keyword>
<feature type="transmembrane region" description="Helical" evidence="3">
    <location>
        <begin position="6"/>
        <end position="24"/>
    </location>
</feature>
<sequence>MFAKAIFVIFVLYLLDHLITFLYCKLQVHKDKKYGNLMSDKPQYTNAEVMSYRFPKKQIKALFHLYKGWIRYKLNLLGRVPCHTYRNWILKHVYLMKIYKKVVIYGGFEICFPWKIEIGEGTIIGDECKLDGRNGLKIGKNVNFSTGAWVWTEQHDINDAMFGSNNSGGSVEIEDYAWISSRSVILPHNTIGKGAVVVAGAVVTKSVPAYTIVGGVPAKIIGQRSHTLKYEFPGIHEAFWLERIVEYV</sequence>
<dbReference type="EMBL" id="CABHNW010000042">
    <property type="protein sequence ID" value="VUX34587.1"/>
    <property type="molecule type" value="Genomic_DNA"/>
</dbReference>
<protein>
    <submittedName>
        <fullName evidence="4">Maltose O-acetyltransferase</fullName>
        <ecNumber evidence="4">2.3.1.79</ecNumber>
    </submittedName>
</protein>
<dbReference type="InterPro" id="IPR051159">
    <property type="entry name" value="Hexapeptide_acetyltransf"/>
</dbReference>
<dbReference type="PANTHER" id="PTHR23416:SF23">
    <property type="entry name" value="ACETYLTRANSFERASE C18B11.09C-RELATED"/>
    <property type="match status" value="1"/>
</dbReference>
<gene>
    <name evidence="4" type="primary">maa_3</name>
    <name evidence="4" type="ORF">RSSSTS7063_02724</name>
</gene>
<dbReference type="PANTHER" id="PTHR23416">
    <property type="entry name" value="SIALIC ACID SYNTHASE-RELATED"/>
    <property type="match status" value="1"/>
</dbReference>
<dbReference type="EC" id="2.3.1.79" evidence="4"/>
<reference evidence="4 5" key="1">
    <citation type="submission" date="2019-07" db="EMBL/GenBank/DDBJ databases">
        <authorList>
            <person name="Hibberd C M."/>
            <person name="Gehrig L. J."/>
            <person name="Chang H.-W."/>
            <person name="Venkatesh S."/>
        </authorList>
    </citation>
    <scope>NUCLEOTIDE SEQUENCE [LARGE SCALE GENOMIC DNA]</scope>
    <source>
        <strain evidence="4">Blautia_luti_SSTS_Bg7063</strain>
    </source>
</reference>
<comment type="similarity">
    <text evidence="1">Belongs to the transferase hexapeptide repeat family.</text>
</comment>
<dbReference type="AlphaFoldDB" id="A0A564VQT8"/>
<evidence type="ECO:0000313" key="4">
    <source>
        <dbReference type="EMBL" id="VUX34587.1"/>
    </source>
</evidence>
<name>A0A564VQT8_9FIRM</name>